<dbReference type="EMBL" id="QGDD01000006">
    <property type="protein sequence ID" value="PWN02120.1"/>
    <property type="molecule type" value="Genomic_DNA"/>
</dbReference>
<comment type="caution">
    <text evidence="3">The sequence shown here is derived from an EMBL/GenBank/DDBJ whole genome shotgun (WGS) entry which is preliminary data.</text>
</comment>
<organism evidence="3 4">
    <name type="scientific">Nocardioides silvaticus</name>
    <dbReference type="NCBI Taxonomy" id="2201891"/>
    <lineage>
        <taxon>Bacteria</taxon>
        <taxon>Bacillati</taxon>
        <taxon>Actinomycetota</taxon>
        <taxon>Actinomycetes</taxon>
        <taxon>Propionibacteriales</taxon>
        <taxon>Nocardioidaceae</taxon>
        <taxon>Nocardioides</taxon>
    </lineage>
</organism>
<dbReference type="Pfam" id="PF04167">
    <property type="entry name" value="DUF402"/>
    <property type="match status" value="1"/>
</dbReference>
<dbReference type="SUPFAM" id="SSF159234">
    <property type="entry name" value="FomD-like"/>
    <property type="match status" value="1"/>
</dbReference>
<dbReference type="Proteomes" id="UP000245507">
    <property type="component" value="Unassembled WGS sequence"/>
</dbReference>
<dbReference type="InterPro" id="IPR050212">
    <property type="entry name" value="Ntdp-like"/>
</dbReference>
<dbReference type="GO" id="GO:0016787">
    <property type="term" value="F:hydrolase activity"/>
    <property type="evidence" value="ECO:0007669"/>
    <property type="project" value="UniProtKB-KW"/>
</dbReference>
<keyword evidence="1" id="KW-0378">Hydrolase</keyword>
<proteinExistence type="predicted"/>
<dbReference type="InterPro" id="IPR007295">
    <property type="entry name" value="DUF402"/>
</dbReference>
<dbReference type="OrthoDB" id="3531052at2"/>
<reference evidence="3 4" key="1">
    <citation type="submission" date="2018-05" db="EMBL/GenBank/DDBJ databases">
        <title>Nocardioides silvaticus genome.</title>
        <authorList>
            <person name="Li C."/>
            <person name="Wang G."/>
        </authorList>
    </citation>
    <scope>NUCLEOTIDE SEQUENCE [LARGE SCALE GENOMIC DNA]</scope>
    <source>
        <strain evidence="3 4">CCTCC AB 2018079</strain>
    </source>
</reference>
<dbReference type="PANTHER" id="PTHR39159">
    <property type="match status" value="1"/>
</dbReference>
<dbReference type="InterPro" id="IPR035930">
    <property type="entry name" value="FomD-like_sf"/>
</dbReference>
<sequence length="172" mass="18739">MTPGEPIRVVMTKWGGRPHWEYDGVFLGTDQHGDWLGFPRGTFYSRPGLEFVGEFTGVVVVPAGGAAHLAAFNDRVAKAAIYVDMTTPPTWDGTTLRAVDLDLDVIKLQDGTVYVDDEDEFAEHQVAFGYPPEVVTMAERSAAAVLAAVQQGVAPYDGTAETWLRLLPVVEE</sequence>
<dbReference type="AlphaFoldDB" id="A0A316TCH3"/>
<gene>
    <name evidence="3" type="ORF">DJ010_13385</name>
</gene>
<evidence type="ECO:0000313" key="4">
    <source>
        <dbReference type="Proteomes" id="UP000245507"/>
    </source>
</evidence>
<keyword evidence="4" id="KW-1185">Reference proteome</keyword>
<evidence type="ECO:0000256" key="1">
    <source>
        <dbReference type="ARBA" id="ARBA00022801"/>
    </source>
</evidence>
<dbReference type="Gene3D" id="2.40.380.10">
    <property type="entry name" value="FomD-like"/>
    <property type="match status" value="1"/>
</dbReference>
<dbReference type="PANTHER" id="PTHR39159:SF1">
    <property type="entry name" value="UPF0374 PROTEIN YGAC"/>
    <property type="match status" value="1"/>
</dbReference>
<accession>A0A316TCH3</accession>
<name>A0A316TCH3_9ACTN</name>
<evidence type="ECO:0000259" key="2">
    <source>
        <dbReference type="Pfam" id="PF04167"/>
    </source>
</evidence>
<protein>
    <submittedName>
        <fullName evidence="3">DUF402 domain-containing protein</fullName>
    </submittedName>
</protein>
<evidence type="ECO:0000313" key="3">
    <source>
        <dbReference type="EMBL" id="PWN02120.1"/>
    </source>
</evidence>
<dbReference type="RefSeq" id="WP_109694566.1">
    <property type="nucleotide sequence ID" value="NZ_QGDD01000006.1"/>
</dbReference>
<feature type="domain" description="DUF402" evidence="2">
    <location>
        <begin position="67"/>
        <end position="152"/>
    </location>
</feature>